<keyword evidence="1" id="KW-0378">Hydrolase</keyword>
<dbReference type="EMBL" id="JACJTE010000009">
    <property type="protein sequence ID" value="MBD2561198.1"/>
    <property type="molecule type" value="Genomic_DNA"/>
</dbReference>
<accession>A0ABR8ETC2</accession>
<protein>
    <submittedName>
        <fullName evidence="1">Restriction endonuclease</fullName>
    </submittedName>
</protein>
<reference evidence="1 2" key="1">
    <citation type="journal article" date="2020" name="ISME J.">
        <title>Comparative genomics reveals insights into cyanobacterial evolution and habitat adaptation.</title>
        <authorList>
            <person name="Chen M.Y."/>
            <person name="Teng W.K."/>
            <person name="Zhao L."/>
            <person name="Hu C.X."/>
            <person name="Zhou Y.K."/>
            <person name="Han B.P."/>
            <person name="Song L.R."/>
            <person name="Shu W.S."/>
        </authorList>
    </citation>
    <scope>NUCLEOTIDE SEQUENCE [LARGE SCALE GENOMIC DNA]</scope>
    <source>
        <strain evidence="1 2">FACHB-391</strain>
    </source>
</reference>
<dbReference type="SUPFAM" id="SSF52980">
    <property type="entry name" value="Restriction endonuclease-like"/>
    <property type="match status" value="1"/>
</dbReference>
<evidence type="ECO:0000313" key="1">
    <source>
        <dbReference type="EMBL" id="MBD2561198.1"/>
    </source>
</evidence>
<gene>
    <name evidence="1" type="ORF">H6G95_11325</name>
</gene>
<comment type="caution">
    <text evidence="1">The sequence shown here is derived from an EMBL/GenBank/DDBJ whole genome shotgun (WGS) entry which is preliminary data.</text>
</comment>
<dbReference type="GO" id="GO:0004519">
    <property type="term" value="F:endonuclease activity"/>
    <property type="evidence" value="ECO:0007669"/>
    <property type="project" value="UniProtKB-KW"/>
</dbReference>
<keyword evidence="1" id="KW-0255">Endonuclease</keyword>
<dbReference type="Gene3D" id="3.40.91.20">
    <property type="match status" value="1"/>
</dbReference>
<keyword evidence="2" id="KW-1185">Reference proteome</keyword>
<dbReference type="InterPro" id="IPR015278">
    <property type="entry name" value="BglII-like"/>
</dbReference>
<dbReference type="Pfam" id="PF09195">
    <property type="entry name" value="Endonuc-BglII"/>
    <property type="match status" value="1"/>
</dbReference>
<keyword evidence="1" id="KW-0540">Nuclease</keyword>
<dbReference type="CDD" id="cd22312">
    <property type="entry name" value="BglII-like"/>
    <property type="match status" value="1"/>
</dbReference>
<name>A0ABR8ETC2_NOSLI</name>
<proteinExistence type="predicted"/>
<dbReference type="InterPro" id="IPR011338">
    <property type="entry name" value="BamHI/BglII/BstY"/>
</dbReference>
<sequence>MIIQYVDFNAADTIINTQYQNEWHEISNTLTRMPLHLKASDQAGIQGNTIFDPVGTNEYIKGAFTHDGWQSNIPIPAPYRFLGTDVDFAKSGIVIEIQFSNYAYLLNNTLRSELFFKAKTEFVQYQTNLVIIVTKALMFPASNSTLYYEQAVNQLTALTKYQVFDVPIRLVGLFEQQNTIVPIIWTEYSSKRYSRTVNTRVSRQCQIITGRSARSRCLFNLL</sequence>
<organism evidence="1 2">
    <name type="scientific">Nostoc linckia FACHB-391</name>
    <dbReference type="NCBI Taxonomy" id="2692906"/>
    <lineage>
        <taxon>Bacteria</taxon>
        <taxon>Bacillati</taxon>
        <taxon>Cyanobacteriota</taxon>
        <taxon>Cyanophyceae</taxon>
        <taxon>Nostocales</taxon>
        <taxon>Nostocaceae</taxon>
        <taxon>Nostoc</taxon>
    </lineage>
</organism>
<dbReference type="Proteomes" id="UP000604661">
    <property type="component" value="Unassembled WGS sequence"/>
</dbReference>
<evidence type="ECO:0000313" key="2">
    <source>
        <dbReference type="Proteomes" id="UP000604661"/>
    </source>
</evidence>
<dbReference type="InterPro" id="IPR011335">
    <property type="entry name" value="Restrct_endonuc-II-like"/>
</dbReference>